<dbReference type="PROSITE" id="PS50103">
    <property type="entry name" value="ZF_C3H1"/>
    <property type="match status" value="2"/>
</dbReference>
<feature type="compositionally biased region" description="Basic residues" evidence="6">
    <location>
        <begin position="473"/>
        <end position="491"/>
    </location>
</feature>
<dbReference type="Pfam" id="PF00642">
    <property type="entry name" value="zf-CCCH"/>
    <property type="match status" value="1"/>
</dbReference>
<sequence length="508" mass="58633">MSTVDVSKLSHRARRAYLKKHKRKRLRQAAARSRDETEAKELALREASPSYQRQLEEEEERERLEAAQKERDEQEWLEREARAQQEWAEEQRRREETRQKEIEAQRQIRADWERQKMTEQTAESSQVGKTSFVKDIASTESDTTGLPPWHHPPLPATAPVPPPVNSFDRPPQERCSFFRKTGTCRYGLSCSRRHDYPQRVESVVEEDGAAEDGDHSCIVLCIPHMFTHPHLPPPDAASGELEDSGALSADEESVLCADYMEFYHDVRDELEARWGRVAALRTCRNRTEHLRGTVYVEFVLGSGATWDAAEACAGRWFAGRQLTCMVVRLGGGWREAICGLHHRRRCPKGDSKCNFLHVFLNPGETVTDLHHALKLQLGELPPSERGRESTDRQPRNTCGSPFSSSRRSAYRWRSRSRSPRRHRTSDRHRRRSSRSNSTDRSGSRSSSRSRNYQGRRFHRSRSPSNRSRSSGKEHKKQKKRRKVHSHRRRSPSHSIHVSPPSHSNISPV</sequence>
<dbReference type="GO" id="GO:0008270">
    <property type="term" value="F:zinc ion binding"/>
    <property type="evidence" value="ECO:0007669"/>
    <property type="project" value="UniProtKB-KW"/>
</dbReference>
<evidence type="ECO:0000313" key="8">
    <source>
        <dbReference type="EMBL" id="TGZ61370.1"/>
    </source>
</evidence>
<name>A0A4S2LDH8_OPIFE</name>
<evidence type="ECO:0000256" key="1">
    <source>
        <dbReference type="ARBA" id="ARBA00022723"/>
    </source>
</evidence>
<dbReference type="InterPro" id="IPR000571">
    <property type="entry name" value="Znf_CCCH"/>
</dbReference>
<feature type="compositionally biased region" description="Low complexity" evidence="6">
    <location>
        <begin position="434"/>
        <end position="452"/>
    </location>
</feature>
<dbReference type="EMBL" id="SJOL01007979">
    <property type="protein sequence ID" value="TGZ61370.1"/>
    <property type="molecule type" value="Genomic_DNA"/>
</dbReference>
<evidence type="ECO:0000256" key="5">
    <source>
        <dbReference type="PROSITE-ProRule" id="PRU00723"/>
    </source>
</evidence>
<feature type="compositionally biased region" description="Basic residues" evidence="6">
    <location>
        <begin position="408"/>
        <end position="433"/>
    </location>
</feature>
<accession>A0A4S2LDH8</accession>
<dbReference type="OrthoDB" id="75923at2759"/>
<protein>
    <recommendedName>
        <fullName evidence="7">C3H1-type domain-containing protein</fullName>
    </recommendedName>
</protein>
<dbReference type="STRING" id="147828.A0A4S2LDH8"/>
<evidence type="ECO:0000256" key="3">
    <source>
        <dbReference type="ARBA" id="ARBA00022771"/>
    </source>
</evidence>
<gene>
    <name evidence="8" type="ORF">CRM22_008018</name>
</gene>
<feature type="domain" description="C3H1-type" evidence="7">
    <location>
        <begin position="169"/>
        <end position="197"/>
    </location>
</feature>
<keyword evidence="4 5" id="KW-0862">Zinc</keyword>
<evidence type="ECO:0000256" key="4">
    <source>
        <dbReference type="ARBA" id="ARBA00022833"/>
    </source>
</evidence>
<feature type="compositionally biased region" description="Basic and acidic residues" evidence="6">
    <location>
        <begin position="32"/>
        <end position="44"/>
    </location>
</feature>
<dbReference type="AlphaFoldDB" id="A0A4S2LDH8"/>
<dbReference type="InterPro" id="IPR012677">
    <property type="entry name" value="Nucleotide-bd_a/b_plait_sf"/>
</dbReference>
<dbReference type="SMART" id="SM00356">
    <property type="entry name" value="ZnF_C3H1"/>
    <property type="match status" value="2"/>
</dbReference>
<dbReference type="Gene3D" id="3.30.70.330">
    <property type="match status" value="1"/>
</dbReference>
<comment type="caution">
    <text evidence="8">The sequence shown here is derived from an EMBL/GenBank/DDBJ whole genome shotgun (WGS) entry which is preliminary data.</text>
</comment>
<evidence type="ECO:0000259" key="7">
    <source>
        <dbReference type="PROSITE" id="PS50103"/>
    </source>
</evidence>
<dbReference type="InterPro" id="IPR009145">
    <property type="entry name" value="U2AF_small"/>
</dbReference>
<feature type="zinc finger region" description="C3H1-type" evidence="5">
    <location>
        <begin position="332"/>
        <end position="360"/>
    </location>
</feature>
<evidence type="ECO:0000256" key="6">
    <source>
        <dbReference type="SAM" id="MobiDB-lite"/>
    </source>
</evidence>
<feature type="zinc finger region" description="C3H1-type" evidence="5">
    <location>
        <begin position="169"/>
        <end position="197"/>
    </location>
</feature>
<feature type="region of interest" description="Disordered" evidence="6">
    <location>
        <begin position="1"/>
        <end position="80"/>
    </location>
</feature>
<dbReference type="GO" id="GO:0000398">
    <property type="term" value="P:mRNA splicing, via spliceosome"/>
    <property type="evidence" value="ECO:0007669"/>
    <property type="project" value="InterPro"/>
</dbReference>
<feature type="compositionally biased region" description="Basic and acidic residues" evidence="6">
    <location>
        <begin position="382"/>
        <end position="394"/>
    </location>
</feature>
<keyword evidence="9" id="KW-1185">Reference proteome</keyword>
<evidence type="ECO:0000256" key="2">
    <source>
        <dbReference type="ARBA" id="ARBA00022737"/>
    </source>
</evidence>
<keyword evidence="3 5" id="KW-0863">Zinc-finger</keyword>
<feature type="compositionally biased region" description="Basic residues" evidence="6">
    <location>
        <begin position="9"/>
        <end position="27"/>
    </location>
</feature>
<reference evidence="8 9" key="1">
    <citation type="journal article" date="2019" name="BMC Genomics">
        <title>New insights from Opisthorchis felineus genome: update on genomics of the epidemiologically important liver flukes.</title>
        <authorList>
            <person name="Ershov N.I."/>
            <person name="Mordvinov V.A."/>
            <person name="Prokhortchouk E.B."/>
            <person name="Pakharukova M.Y."/>
            <person name="Gunbin K.V."/>
            <person name="Ustyantsev K."/>
            <person name="Genaev M.A."/>
            <person name="Blinov A.G."/>
            <person name="Mazur A."/>
            <person name="Boulygina E."/>
            <person name="Tsygankova S."/>
            <person name="Khrameeva E."/>
            <person name="Chekanov N."/>
            <person name="Fan G."/>
            <person name="Xiao A."/>
            <person name="Zhang H."/>
            <person name="Xu X."/>
            <person name="Yang H."/>
            <person name="Solovyev V."/>
            <person name="Lee S.M."/>
            <person name="Liu X."/>
            <person name="Afonnikov D.A."/>
            <person name="Skryabin K.G."/>
        </authorList>
    </citation>
    <scope>NUCLEOTIDE SEQUENCE [LARGE SCALE GENOMIC DNA]</scope>
    <source>
        <strain evidence="8">AK-0245</strain>
        <tissue evidence="8">Whole organism</tissue>
    </source>
</reference>
<dbReference type="Proteomes" id="UP000308267">
    <property type="component" value="Unassembled WGS sequence"/>
</dbReference>
<feature type="region of interest" description="Disordered" evidence="6">
    <location>
        <begin position="377"/>
        <end position="508"/>
    </location>
</feature>
<dbReference type="GO" id="GO:0003723">
    <property type="term" value="F:RNA binding"/>
    <property type="evidence" value="ECO:0007669"/>
    <property type="project" value="InterPro"/>
</dbReference>
<evidence type="ECO:0000313" key="9">
    <source>
        <dbReference type="Proteomes" id="UP000308267"/>
    </source>
</evidence>
<feature type="compositionally biased region" description="Low complexity" evidence="6">
    <location>
        <begin position="492"/>
        <end position="508"/>
    </location>
</feature>
<organism evidence="8 9">
    <name type="scientific">Opisthorchis felineus</name>
    <dbReference type="NCBI Taxonomy" id="147828"/>
    <lineage>
        <taxon>Eukaryota</taxon>
        <taxon>Metazoa</taxon>
        <taxon>Spiralia</taxon>
        <taxon>Lophotrochozoa</taxon>
        <taxon>Platyhelminthes</taxon>
        <taxon>Trematoda</taxon>
        <taxon>Digenea</taxon>
        <taxon>Opisthorchiida</taxon>
        <taxon>Opisthorchiata</taxon>
        <taxon>Opisthorchiidae</taxon>
        <taxon>Opisthorchis</taxon>
    </lineage>
</organism>
<feature type="domain" description="C3H1-type" evidence="7">
    <location>
        <begin position="332"/>
        <end position="360"/>
    </location>
</feature>
<keyword evidence="2" id="KW-0677">Repeat</keyword>
<dbReference type="PRINTS" id="PR01848">
    <property type="entry name" value="U2AUXFACTOR"/>
</dbReference>
<dbReference type="PANTHER" id="PTHR12620">
    <property type="entry name" value="U2 SNRNP AUXILIARY FACTOR, SMALL SUBUNIT"/>
    <property type="match status" value="1"/>
</dbReference>
<keyword evidence="1 5" id="KW-0479">Metal-binding</keyword>
<dbReference type="GO" id="GO:0089701">
    <property type="term" value="C:U2AF complex"/>
    <property type="evidence" value="ECO:0007669"/>
    <property type="project" value="InterPro"/>
</dbReference>
<feature type="compositionally biased region" description="Basic and acidic residues" evidence="6">
    <location>
        <begin position="61"/>
        <end position="80"/>
    </location>
</feature>
<proteinExistence type="predicted"/>